<feature type="domain" description="EH" evidence="2">
    <location>
        <begin position="490"/>
        <end position="537"/>
    </location>
</feature>
<dbReference type="GO" id="GO:0005884">
    <property type="term" value="C:actin filament"/>
    <property type="evidence" value="ECO:0007669"/>
    <property type="project" value="TreeGrafter"/>
</dbReference>
<dbReference type="GO" id="GO:0030041">
    <property type="term" value="P:actin filament polymerization"/>
    <property type="evidence" value="ECO:0007669"/>
    <property type="project" value="TreeGrafter"/>
</dbReference>
<feature type="region of interest" description="Disordered" evidence="1">
    <location>
        <begin position="199"/>
        <end position="264"/>
    </location>
</feature>
<evidence type="ECO:0000313" key="4">
    <source>
        <dbReference type="Proteomes" id="UP000016930"/>
    </source>
</evidence>
<feature type="region of interest" description="Disordered" evidence="1">
    <location>
        <begin position="21"/>
        <end position="73"/>
    </location>
</feature>
<reference evidence="3 4" key="1">
    <citation type="journal article" date="2012" name="Proc. Natl. Acad. Sci. U.S.A.">
        <title>Comparative genomics of Ceriporiopsis subvermispora and Phanerochaete chrysosporium provide insight into selective ligninolysis.</title>
        <authorList>
            <person name="Fernandez-Fueyo E."/>
            <person name="Ruiz-Duenas F.J."/>
            <person name="Ferreira P."/>
            <person name="Floudas D."/>
            <person name="Hibbett D.S."/>
            <person name="Canessa P."/>
            <person name="Larrondo L.F."/>
            <person name="James T.Y."/>
            <person name="Seelenfreund D."/>
            <person name="Lobos S."/>
            <person name="Polanco R."/>
            <person name="Tello M."/>
            <person name="Honda Y."/>
            <person name="Watanabe T."/>
            <person name="Watanabe T."/>
            <person name="Ryu J.S."/>
            <person name="Kubicek C.P."/>
            <person name="Schmoll M."/>
            <person name="Gaskell J."/>
            <person name="Hammel K.E."/>
            <person name="St John F.J."/>
            <person name="Vanden Wymelenberg A."/>
            <person name="Sabat G."/>
            <person name="Splinter BonDurant S."/>
            <person name="Syed K."/>
            <person name="Yadav J.S."/>
            <person name="Doddapaneni H."/>
            <person name="Subramanian V."/>
            <person name="Lavin J.L."/>
            <person name="Oguiza J.A."/>
            <person name="Perez G."/>
            <person name="Pisabarro A.G."/>
            <person name="Ramirez L."/>
            <person name="Santoyo F."/>
            <person name="Master E."/>
            <person name="Coutinho P.M."/>
            <person name="Henrissat B."/>
            <person name="Lombard V."/>
            <person name="Magnuson J.K."/>
            <person name="Kuees U."/>
            <person name="Hori C."/>
            <person name="Igarashi K."/>
            <person name="Samejima M."/>
            <person name="Held B.W."/>
            <person name="Barry K.W."/>
            <person name="LaButti K.M."/>
            <person name="Lapidus A."/>
            <person name="Lindquist E.A."/>
            <person name="Lucas S.M."/>
            <person name="Riley R."/>
            <person name="Salamov A.A."/>
            <person name="Hoffmeister D."/>
            <person name="Schwenk D."/>
            <person name="Hadar Y."/>
            <person name="Yarden O."/>
            <person name="de Vries R.P."/>
            <person name="Wiebenga A."/>
            <person name="Stenlid J."/>
            <person name="Eastwood D."/>
            <person name="Grigoriev I.V."/>
            <person name="Berka R.M."/>
            <person name="Blanchette R.A."/>
            <person name="Kersten P."/>
            <person name="Martinez A.T."/>
            <person name="Vicuna R."/>
            <person name="Cullen D."/>
        </authorList>
    </citation>
    <scope>NUCLEOTIDE SEQUENCE [LARGE SCALE GENOMIC DNA]</scope>
    <source>
        <strain evidence="3 4">B</strain>
    </source>
</reference>
<gene>
    <name evidence="3" type="ORF">CERSUDRAFT_113306</name>
</gene>
<feature type="compositionally biased region" description="Polar residues" evidence="1">
    <location>
        <begin position="110"/>
        <end position="127"/>
    </location>
</feature>
<dbReference type="Proteomes" id="UP000016930">
    <property type="component" value="Unassembled WGS sequence"/>
</dbReference>
<dbReference type="AlphaFoldDB" id="M2R0W1"/>
<feature type="compositionally biased region" description="Low complexity" evidence="1">
    <location>
        <begin position="217"/>
        <end position="229"/>
    </location>
</feature>
<dbReference type="HOGENOM" id="CLU_024941_0_0_1"/>
<feature type="region of interest" description="Disordered" evidence="1">
    <location>
        <begin position="300"/>
        <end position="420"/>
    </location>
</feature>
<dbReference type="Gene3D" id="1.10.238.10">
    <property type="entry name" value="EF-hand"/>
    <property type="match status" value="1"/>
</dbReference>
<feature type="compositionally biased region" description="Low complexity" evidence="1">
    <location>
        <begin position="369"/>
        <end position="399"/>
    </location>
</feature>
<dbReference type="InterPro" id="IPR011992">
    <property type="entry name" value="EF-hand-dom_pair"/>
</dbReference>
<evidence type="ECO:0000256" key="1">
    <source>
        <dbReference type="SAM" id="MobiDB-lite"/>
    </source>
</evidence>
<dbReference type="InterPro" id="IPR051412">
    <property type="entry name" value="Formin_Homology_Diaphanous_sf"/>
</dbReference>
<dbReference type="SUPFAM" id="SSF47473">
    <property type="entry name" value="EF-hand"/>
    <property type="match status" value="1"/>
</dbReference>
<feature type="compositionally biased region" description="Pro residues" evidence="1">
    <location>
        <begin position="329"/>
        <end position="349"/>
    </location>
</feature>
<name>M2R0W1_CERS8</name>
<feature type="region of interest" description="Disordered" evidence="1">
    <location>
        <begin position="443"/>
        <end position="489"/>
    </location>
</feature>
<organism evidence="3 4">
    <name type="scientific">Ceriporiopsis subvermispora (strain B)</name>
    <name type="common">White-rot fungus</name>
    <name type="synonym">Gelatoporia subvermispora</name>
    <dbReference type="NCBI Taxonomy" id="914234"/>
    <lineage>
        <taxon>Eukaryota</taxon>
        <taxon>Fungi</taxon>
        <taxon>Dikarya</taxon>
        <taxon>Basidiomycota</taxon>
        <taxon>Agaricomycotina</taxon>
        <taxon>Agaricomycetes</taxon>
        <taxon>Polyporales</taxon>
        <taxon>Gelatoporiaceae</taxon>
        <taxon>Gelatoporia</taxon>
    </lineage>
</organism>
<protein>
    <recommendedName>
        <fullName evidence="2">EH domain-containing protein</fullName>
    </recommendedName>
</protein>
<dbReference type="Pfam" id="PF12763">
    <property type="entry name" value="EH"/>
    <property type="match status" value="1"/>
</dbReference>
<proteinExistence type="predicted"/>
<feature type="compositionally biased region" description="Low complexity" evidence="1">
    <location>
        <begin position="146"/>
        <end position="172"/>
    </location>
</feature>
<dbReference type="PANTHER" id="PTHR45691:SF6">
    <property type="entry name" value="PROTEIN DIAPHANOUS"/>
    <property type="match status" value="1"/>
</dbReference>
<dbReference type="OrthoDB" id="10045710at2759"/>
<accession>M2R0W1</accession>
<dbReference type="STRING" id="914234.M2R0W1"/>
<dbReference type="PANTHER" id="PTHR45691">
    <property type="entry name" value="PROTEIN DIAPHANOUS"/>
    <property type="match status" value="1"/>
</dbReference>
<dbReference type="EMBL" id="KB445795">
    <property type="protein sequence ID" value="EMD38155.1"/>
    <property type="molecule type" value="Genomic_DNA"/>
</dbReference>
<feature type="compositionally biased region" description="Pro residues" evidence="1">
    <location>
        <begin position="136"/>
        <end position="145"/>
    </location>
</feature>
<evidence type="ECO:0000313" key="3">
    <source>
        <dbReference type="EMBL" id="EMD38155.1"/>
    </source>
</evidence>
<evidence type="ECO:0000259" key="2">
    <source>
        <dbReference type="Pfam" id="PF12763"/>
    </source>
</evidence>
<keyword evidence="4" id="KW-1185">Reference proteome</keyword>
<feature type="compositionally biased region" description="Polar residues" evidence="1">
    <location>
        <begin position="21"/>
        <end position="34"/>
    </location>
</feature>
<feature type="compositionally biased region" description="Low complexity" evidence="1">
    <location>
        <begin position="50"/>
        <end position="67"/>
    </location>
</feature>
<sequence length="570" mass="61359">MAPSALQARINAFEALSTPSISAKNPQYSASRSPPNILERPISPTLTSFSPITPSKPISRSPSSSPPNLGGKTSLIDLRDWVVDDGPLPYVPRQKNVAGIRAANAVNVSRSVSDSMLKPSTSVSTPLINLESPPNSRAPPLPPRKPSYSSLKSVSASNSSSSSLARSLNHPPVSLPPPLPRKQDSLTVDHTYPPWAKLGIAIPPRPRSDNQGHVPTSSISSFQSVSLSSDGGTDPRTPGGLSVTTEFSKDREDNSIPESPVNIREADLASLDESYENVSLPSAVSPTVSFATQNWEAYRKRGEPPKLPQRPKAARSVPNSPSLNAVKSPPNPPKLTLKPPPPPPPPLRSRPPSTRGSQVSLTPVPIVPSAPSSDRSSIISTSTATSSRTSLSATGSRSTPQSQPPKPALRPGQLARPAPIPPAARQRYEKLFSVNVLAQRRTAAVQGRAKSPPPGRKRQAAGWRGLSVDLITNPPDIPSTDRIDEEVGSDDRLEGRTVRRIWEMSKLQAAQLKAIWSECDPSGSGTLDRDGFVKGMWRIDEELRRAQLNRQMSAARFRQPSRMQSKFILR</sequence>
<dbReference type="InterPro" id="IPR000261">
    <property type="entry name" value="EH_dom"/>
</dbReference>
<feature type="region of interest" description="Disordered" evidence="1">
    <location>
        <begin position="110"/>
        <end position="187"/>
    </location>
</feature>